<name>A0A498CMG7_9FIRM</name>
<dbReference type="InterPro" id="IPR006148">
    <property type="entry name" value="Glc/Gal-6P_isomerase"/>
</dbReference>
<dbReference type="GO" id="GO:0006043">
    <property type="term" value="P:glucosamine catabolic process"/>
    <property type="evidence" value="ECO:0007669"/>
    <property type="project" value="TreeGrafter"/>
</dbReference>
<keyword evidence="4" id="KW-1185">Reference proteome</keyword>
<dbReference type="SUPFAM" id="SSF100950">
    <property type="entry name" value="NagB/RpiA/CoA transferase-like"/>
    <property type="match status" value="1"/>
</dbReference>
<dbReference type="RefSeq" id="WP_121586662.1">
    <property type="nucleotide sequence ID" value="NZ_RCHT01000007.1"/>
</dbReference>
<dbReference type="AlphaFoldDB" id="A0A498CMG7"/>
<protein>
    <submittedName>
        <fullName evidence="3">Glucosamine-6-phosphate deaminase</fullName>
    </submittedName>
</protein>
<dbReference type="GO" id="GO:0006046">
    <property type="term" value="P:N-acetylglucosamine catabolic process"/>
    <property type="evidence" value="ECO:0007669"/>
    <property type="project" value="TreeGrafter"/>
</dbReference>
<dbReference type="GO" id="GO:0019262">
    <property type="term" value="P:N-acetylneuraminate catabolic process"/>
    <property type="evidence" value="ECO:0007669"/>
    <property type="project" value="TreeGrafter"/>
</dbReference>
<dbReference type="InterPro" id="IPR004547">
    <property type="entry name" value="Glucosamine6P_isomerase"/>
</dbReference>
<keyword evidence="1" id="KW-0119">Carbohydrate metabolism</keyword>
<dbReference type="EMBL" id="RCHT01000007">
    <property type="protein sequence ID" value="RLL12176.1"/>
    <property type="molecule type" value="Genomic_DNA"/>
</dbReference>
<reference evidence="3 4" key="1">
    <citation type="submission" date="2018-10" db="EMBL/GenBank/DDBJ databases">
        <title>Anaerotruncus faecis sp. nov., isolated from human feces.</title>
        <authorList>
            <person name="Wang Y.-J."/>
        </authorList>
    </citation>
    <scope>NUCLEOTIDE SEQUENCE [LARGE SCALE GENOMIC DNA]</scope>
    <source>
        <strain evidence="3 4">22A2-44</strain>
    </source>
</reference>
<gene>
    <name evidence="3" type="ORF">D4A47_06525</name>
</gene>
<sequence>MVISKKYDHLTVEVYRDRADLGAAAAQQVGETLIGLIREKGEARIVFASAASQNEFLSGLCEYPGIDWSKVTAFHQDEWVGVPMDRDYSFGGFIKRKLFDVVHPGTVCYLDGMAADMAAECDRYGRILTEKPLDIIILGVGENGHIAFNEPHEADFNDPKIMKLITLDERCRQQQKNDFGFASIDDVPRMGVTVTIPVIRKAGHVFVVVPGARKSEAVAAALTGPVSENCPASILRTMDSAALLLDLDAAGQVEELSG</sequence>
<accession>A0A498CMG7</accession>
<dbReference type="PANTHER" id="PTHR11280">
    <property type="entry name" value="GLUCOSAMINE-6-PHOSPHATE ISOMERASE"/>
    <property type="match status" value="1"/>
</dbReference>
<comment type="caution">
    <text evidence="3">The sequence shown here is derived from an EMBL/GenBank/DDBJ whole genome shotgun (WGS) entry which is preliminary data.</text>
</comment>
<dbReference type="CDD" id="cd01399">
    <property type="entry name" value="GlcN6P_deaminase"/>
    <property type="match status" value="1"/>
</dbReference>
<evidence type="ECO:0000313" key="4">
    <source>
        <dbReference type="Proteomes" id="UP000276301"/>
    </source>
</evidence>
<evidence type="ECO:0000256" key="1">
    <source>
        <dbReference type="ARBA" id="ARBA00023277"/>
    </source>
</evidence>
<dbReference type="GO" id="GO:0005737">
    <property type="term" value="C:cytoplasm"/>
    <property type="evidence" value="ECO:0007669"/>
    <property type="project" value="TreeGrafter"/>
</dbReference>
<dbReference type="GO" id="GO:0004342">
    <property type="term" value="F:glucosamine-6-phosphate deaminase activity"/>
    <property type="evidence" value="ECO:0007669"/>
    <property type="project" value="InterPro"/>
</dbReference>
<dbReference type="PANTHER" id="PTHR11280:SF6">
    <property type="entry name" value="GLUCOSAMINE-6-PHOSPHATE ISOMERASE NAGB"/>
    <property type="match status" value="1"/>
</dbReference>
<dbReference type="GO" id="GO:0042802">
    <property type="term" value="F:identical protein binding"/>
    <property type="evidence" value="ECO:0007669"/>
    <property type="project" value="TreeGrafter"/>
</dbReference>
<dbReference type="GO" id="GO:0005975">
    <property type="term" value="P:carbohydrate metabolic process"/>
    <property type="evidence" value="ECO:0007669"/>
    <property type="project" value="InterPro"/>
</dbReference>
<dbReference type="Pfam" id="PF01182">
    <property type="entry name" value="Glucosamine_iso"/>
    <property type="match status" value="1"/>
</dbReference>
<proteinExistence type="predicted"/>
<evidence type="ECO:0000313" key="3">
    <source>
        <dbReference type="EMBL" id="RLL12176.1"/>
    </source>
</evidence>
<evidence type="ECO:0000259" key="2">
    <source>
        <dbReference type="Pfam" id="PF01182"/>
    </source>
</evidence>
<organism evidence="3 4">
    <name type="scientific">Anaerotruncus massiliensis</name>
    <name type="common">ex Liu et al. 2021</name>
    <dbReference type="NCBI Taxonomy" id="2321404"/>
    <lineage>
        <taxon>Bacteria</taxon>
        <taxon>Bacillati</taxon>
        <taxon>Bacillota</taxon>
        <taxon>Clostridia</taxon>
        <taxon>Eubacteriales</taxon>
        <taxon>Oscillospiraceae</taxon>
        <taxon>Anaerotruncus</taxon>
    </lineage>
</organism>
<dbReference type="Gene3D" id="3.40.50.1360">
    <property type="match status" value="1"/>
</dbReference>
<dbReference type="InterPro" id="IPR037171">
    <property type="entry name" value="NagB/RpiA_transferase-like"/>
</dbReference>
<feature type="domain" description="Glucosamine/galactosamine-6-phosphate isomerase" evidence="2">
    <location>
        <begin position="17"/>
        <end position="237"/>
    </location>
</feature>
<dbReference type="Proteomes" id="UP000276301">
    <property type="component" value="Unassembled WGS sequence"/>
</dbReference>